<dbReference type="Proteomes" id="UP000326396">
    <property type="component" value="Linkage Group LG3"/>
</dbReference>
<proteinExistence type="predicted"/>
<name>A0A5N6N6G5_9ASTR</name>
<dbReference type="EMBL" id="SZYD01000013">
    <property type="protein sequence ID" value="KAD4385879.1"/>
    <property type="molecule type" value="Genomic_DNA"/>
</dbReference>
<gene>
    <name evidence="1" type="ORF">E3N88_26048</name>
</gene>
<accession>A0A5N6N6G5</accession>
<protein>
    <submittedName>
        <fullName evidence="1">Uncharacterized protein</fullName>
    </submittedName>
</protein>
<sequence>MSSHSMESCPPIPSNLHFKLTVNFVLPHDAKLSETEDIMALDQLVQAIGDLLYCLGAGLYEWQGTYYEEQSNRSEIDGNHVGNGCKQNTRICKNLLSGMGLETMLRVDFTYNIRFMYTLST</sequence>
<keyword evidence="2" id="KW-1185">Reference proteome</keyword>
<reference evidence="1 2" key="1">
    <citation type="submission" date="2019-05" db="EMBL/GenBank/DDBJ databases">
        <title>Mikania micrantha, genome provides insights into the molecular mechanism of rapid growth.</title>
        <authorList>
            <person name="Liu B."/>
        </authorList>
    </citation>
    <scope>NUCLEOTIDE SEQUENCE [LARGE SCALE GENOMIC DNA]</scope>
    <source>
        <strain evidence="1">NLD-2019</strain>
        <tissue evidence="1">Leaf</tissue>
    </source>
</reference>
<dbReference type="AlphaFoldDB" id="A0A5N6N6G5"/>
<organism evidence="1 2">
    <name type="scientific">Mikania micrantha</name>
    <name type="common">bitter vine</name>
    <dbReference type="NCBI Taxonomy" id="192012"/>
    <lineage>
        <taxon>Eukaryota</taxon>
        <taxon>Viridiplantae</taxon>
        <taxon>Streptophyta</taxon>
        <taxon>Embryophyta</taxon>
        <taxon>Tracheophyta</taxon>
        <taxon>Spermatophyta</taxon>
        <taxon>Magnoliopsida</taxon>
        <taxon>eudicotyledons</taxon>
        <taxon>Gunneridae</taxon>
        <taxon>Pentapetalae</taxon>
        <taxon>asterids</taxon>
        <taxon>campanulids</taxon>
        <taxon>Asterales</taxon>
        <taxon>Asteraceae</taxon>
        <taxon>Asteroideae</taxon>
        <taxon>Heliantheae alliance</taxon>
        <taxon>Eupatorieae</taxon>
        <taxon>Mikania</taxon>
    </lineage>
</organism>
<comment type="caution">
    <text evidence="1">The sequence shown here is derived from an EMBL/GenBank/DDBJ whole genome shotgun (WGS) entry which is preliminary data.</text>
</comment>
<evidence type="ECO:0000313" key="1">
    <source>
        <dbReference type="EMBL" id="KAD4385879.1"/>
    </source>
</evidence>
<evidence type="ECO:0000313" key="2">
    <source>
        <dbReference type="Proteomes" id="UP000326396"/>
    </source>
</evidence>